<evidence type="ECO:0000313" key="2">
    <source>
        <dbReference type="Proteomes" id="UP000015105"/>
    </source>
</evidence>
<protein>
    <submittedName>
        <fullName evidence="1">Uncharacterized protein</fullName>
    </submittedName>
</protein>
<dbReference type="Proteomes" id="UP000015105">
    <property type="component" value="Chromosome 3D"/>
</dbReference>
<reference evidence="1" key="3">
    <citation type="journal article" date="2017" name="Nature">
        <title>Genome sequence of the progenitor of the wheat D genome Aegilops tauschii.</title>
        <authorList>
            <person name="Luo M.C."/>
            <person name="Gu Y.Q."/>
            <person name="Puiu D."/>
            <person name="Wang H."/>
            <person name="Twardziok S.O."/>
            <person name="Deal K.R."/>
            <person name="Huo N."/>
            <person name="Zhu T."/>
            <person name="Wang L."/>
            <person name="Wang Y."/>
            <person name="McGuire P.E."/>
            <person name="Liu S."/>
            <person name="Long H."/>
            <person name="Ramasamy R.K."/>
            <person name="Rodriguez J.C."/>
            <person name="Van S.L."/>
            <person name="Yuan L."/>
            <person name="Wang Z."/>
            <person name="Xia Z."/>
            <person name="Xiao L."/>
            <person name="Anderson O.D."/>
            <person name="Ouyang S."/>
            <person name="Liang Y."/>
            <person name="Zimin A.V."/>
            <person name="Pertea G."/>
            <person name="Qi P."/>
            <person name="Bennetzen J.L."/>
            <person name="Dai X."/>
            <person name="Dawson M.W."/>
            <person name="Muller H.G."/>
            <person name="Kugler K."/>
            <person name="Rivarola-Duarte L."/>
            <person name="Spannagl M."/>
            <person name="Mayer K.F.X."/>
            <person name="Lu F.H."/>
            <person name="Bevan M.W."/>
            <person name="Leroy P."/>
            <person name="Li P."/>
            <person name="You F.M."/>
            <person name="Sun Q."/>
            <person name="Liu Z."/>
            <person name="Lyons E."/>
            <person name="Wicker T."/>
            <person name="Salzberg S.L."/>
            <person name="Devos K.M."/>
            <person name="Dvorak J."/>
        </authorList>
    </citation>
    <scope>NUCLEOTIDE SEQUENCE [LARGE SCALE GENOMIC DNA]</scope>
    <source>
        <strain evidence="1">cv. AL8/78</strain>
    </source>
</reference>
<reference evidence="2" key="2">
    <citation type="journal article" date="2017" name="Nat. Plants">
        <title>The Aegilops tauschii genome reveals multiple impacts of transposons.</title>
        <authorList>
            <person name="Zhao G."/>
            <person name="Zou C."/>
            <person name="Li K."/>
            <person name="Wang K."/>
            <person name="Li T."/>
            <person name="Gao L."/>
            <person name="Zhang X."/>
            <person name="Wang H."/>
            <person name="Yang Z."/>
            <person name="Liu X."/>
            <person name="Jiang W."/>
            <person name="Mao L."/>
            <person name="Kong X."/>
            <person name="Jiao Y."/>
            <person name="Jia J."/>
        </authorList>
    </citation>
    <scope>NUCLEOTIDE SEQUENCE [LARGE SCALE GENOMIC DNA]</scope>
    <source>
        <strain evidence="2">cv. AL8/78</strain>
    </source>
</reference>
<proteinExistence type="predicted"/>
<evidence type="ECO:0000313" key="1">
    <source>
        <dbReference type="EnsemblPlants" id="AET3Gv20672400.1"/>
    </source>
</evidence>
<keyword evidence="2" id="KW-1185">Reference proteome</keyword>
<reference evidence="1" key="4">
    <citation type="submission" date="2019-03" db="UniProtKB">
        <authorList>
            <consortium name="EnsemblPlants"/>
        </authorList>
    </citation>
    <scope>IDENTIFICATION</scope>
</reference>
<sequence>CSGCTNTACVQPRDHPAEATLAIIFQSYMAFARKLAESLLDAGLDDTPARGIPKAIDPQLVYFMT</sequence>
<reference evidence="1" key="5">
    <citation type="journal article" date="2021" name="G3 (Bethesda)">
        <title>Aegilops tauschii genome assembly Aet v5.0 features greater sequence contiguity and improved annotation.</title>
        <authorList>
            <person name="Wang L."/>
            <person name="Zhu T."/>
            <person name="Rodriguez J.C."/>
            <person name="Deal K.R."/>
            <person name="Dubcovsky J."/>
            <person name="McGuire P.E."/>
            <person name="Lux T."/>
            <person name="Spannagl M."/>
            <person name="Mayer K.F.X."/>
            <person name="Baldrich P."/>
            <person name="Meyers B.C."/>
            <person name="Huo N."/>
            <person name="Gu Y.Q."/>
            <person name="Zhou H."/>
            <person name="Devos K.M."/>
            <person name="Bennetzen J.L."/>
            <person name="Unver T."/>
            <person name="Budak H."/>
            <person name="Gulick P.J."/>
            <person name="Galiba G."/>
            <person name="Kalapos B."/>
            <person name="Nelson D.R."/>
            <person name="Li P."/>
            <person name="You F.M."/>
            <person name="Luo M.C."/>
            <person name="Dvorak J."/>
        </authorList>
    </citation>
    <scope>NUCLEOTIDE SEQUENCE [LARGE SCALE GENOMIC DNA]</scope>
    <source>
        <strain evidence="1">cv. AL8/78</strain>
    </source>
</reference>
<dbReference type="AlphaFoldDB" id="A0A453FGN7"/>
<organism evidence="1 2">
    <name type="scientific">Aegilops tauschii subsp. strangulata</name>
    <name type="common">Goatgrass</name>
    <dbReference type="NCBI Taxonomy" id="200361"/>
    <lineage>
        <taxon>Eukaryota</taxon>
        <taxon>Viridiplantae</taxon>
        <taxon>Streptophyta</taxon>
        <taxon>Embryophyta</taxon>
        <taxon>Tracheophyta</taxon>
        <taxon>Spermatophyta</taxon>
        <taxon>Magnoliopsida</taxon>
        <taxon>Liliopsida</taxon>
        <taxon>Poales</taxon>
        <taxon>Poaceae</taxon>
        <taxon>BOP clade</taxon>
        <taxon>Pooideae</taxon>
        <taxon>Triticodae</taxon>
        <taxon>Triticeae</taxon>
        <taxon>Triticinae</taxon>
        <taxon>Aegilops</taxon>
    </lineage>
</organism>
<reference evidence="2" key="1">
    <citation type="journal article" date="2014" name="Science">
        <title>Ancient hybridizations among the ancestral genomes of bread wheat.</title>
        <authorList>
            <consortium name="International Wheat Genome Sequencing Consortium,"/>
            <person name="Marcussen T."/>
            <person name="Sandve S.R."/>
            <person name="Heier L."/>
            <person name="Spannagl M."/>
            <person name="Pfeifer M."/>
            <person name="Jakobsen K.S."/>
            <person name="Wulff B.B."/>
            <person name="Steuernagel B."/>
            <person name="Mayer K.F."/>
            <person name="Olsen O.A."/>
        </authorList>
    </citation>
    <scope>NUCLEOTIDE SEQUENCE [LARGE SCALE GENOMIC DNA]</scope>
    <source>
        <strain evidence="2">cv. AL8/78</strain>
    </source>
</reference>
<dbReference type="EnsemblPlants" id="AET3Gv20672400.1">
    <property type="protein sequence ID" value="AET3Gv20672400.1"/>
    <property type="gene ID" value="AET3Gv20672400"/>
</dbReference>
<dbReference type="Gramene" id="AET3Gv20672400.1">
    <property type="protein sequence ID" value="AET3Gv20672400.1"/>
    <property type="gene ID" value="AET3Gv20672400"/>
</dbReference>
<name>A0A453FGN7_AEGTS</name>
<accession>A0A453FGN7</accession>